<evidence type="ECO:0000256" key="1">
    <source>
        <dbReference type="SAM" id="SignalP"/>
    </source>
</evidence>
<proteinExistence type="predicted"/>
<keyword evidence="3" id="KW-1185">Reference proteome</keyword>
<feature type="chain" id="PRO_5040733975" evidence="1">
    <location>
        <begin position="21"/>
        <end position="256"/>
    </location>
</feature>
<keyword evidence="1" id="KW-0732">Signal</keyword>
<name>A0A9X3DHJ8_9SPHI</name>
<dbReference type="Proteomes" id="UP001142592">
    <property type="component" value="Unassembled WGS sequence"/>
</dbReference>
<evidence type="ECO:0000313" key="2">
    <source>
        <dbReference type="EMBL" id="MCX3266241.1"/>
    </source>
</evidence>
<comment type="caution">
    <text evidence="2">The sequence shown here is derived from an EMBL/GenBank/DDBJ whole genome shotgun (WGS) entry which is preliminary data.</text>
</comment>
<evidence type="ECO:0000313" key="3">
    <source>
        <dbReference type="Proteomes" id="UP001142592"/>
    </source>
</evidence>
<reference evidence="2" key="1">
    <citation type="submission" date="2022-11" db="EMBL/GenBank/DDBJ databases">
        <authorList>
            <person name="Graham C."/>
            <person name="Newman J.D."/>
        </authorList>
    </citation>
    <scope>NUCLEOTIDE SEQUENCE</scope>
    <source>
        <strain evidence="2">DSM 19486</strain>
    </source>
</reference>
<dbReference type="RefSeq" id="WP_029204200.1">
    <property type="nucleotide sequence ID" value="NZ_JAPJUH010000004.1"/>
</dbReference>
<dbReference type="AlphaFoldDB" id="A0A9X3DHJ8"/>
<sequence>MLKKIVGVVFAMMMSFQIFAQLNTQVLIRAQAKDAKFIGTGIGGALVVVRDHLTKEILAKGLTTGSSGNTEVIMNQAKKRGQSITDSATAKFIANLKIAEPTFVDIEVVAPVNRKNATINASTQLWVIPGKNILGEGIVLEIPGFIVDILSPTTHQQIKQASLKNGSLNFKASVTMSCGCPITSGGIWNADKIDVQAIVKKEGVKTEDLALVFTGQTNLFEGKLNIKEKGNYEILVFAYDEKTCNTGVDKINFVIQ</sequence>
<feature type="signal peptide" evidence="1">
    <location>
        <begin position="1"/>
        <end position="20"/>
    </location>
</feature>
<accession>A0A9X3DHJ8</accession>
<organism evidence="2 3">
    <name type="scientific">Pedobacter agri</name>
    <dbReference type="NCBI Taxonomy" id="454586"/>
    <lineage>
        <taxon>Bacteria</taxon>
        <taxon>Pseudomonadati</taxon>
        <taxon>Bacteroidota</taxon>
        <taxon>Sphingobacteriia</taxon>
        <taxon>Sphingobacteriales</taxon>
        <taxon>Sphingobacteriaceae</taxon>
        <taxon>Pedobacter</taxon>
    </lineage>
</organism>
<dbReference type="EMBL" id="JAPJUH010000004">
    <property type="protein sequence ID" value="MCX3266241.1"/>
    <property type="molecule type" value="Genomic_DNA"/>
</dbReference>
<protein>
    <submittedName>
        <fullName evidence="2">Uncharacterized protein</fullName>
    </submittedName>
</protein>
<gene>
    <name evidence="2" type="ORF">OQZ29_15895</name>
</gene>